<accession>A0A0K8PA54</accession>
<dbReference type="AlphaFoldDB" id="A0A0K8PA54"/>
<protein>
    <submittedName>
        <fullName evidence="1">Uncharacterized protein</fullName>
    </submittedName>
</protein>
<evidence type="ECO:0000313" key="1">
    <source>
        <dbReference type="EMBL" id="GAP39538.1"/>
    </source>
</evidence>
<organism evidence="1">
    <name type="scientific">Flexilinea flocculi</name>
    <dbReference type="NCBI Taxonomy" id="1678840"/>
    <lineage>
        <taxon>Bacteria</taxon>
        <taxon>Bacillati</taxon>
        <taxon>Chloroflexota</taxon>
        <taxon>Anaerolineae</taxon>
        <taxon>Anaerolineales</taxon>
        <taxon>Anaerolineaceae</taxon>
        <taxon>Flexilinea</taxon>
    </lineage>
</organism>
<dbReference type="Proteomes" id="UP000053370">
    <property type="component" value="Unassembled WGS sequence"/>
</dbReference>
<gene>
    <name evidence="1" type="ORF">ATC1_1268</name>
</gene>
<reference evidence="1" key="1">
    <citation type="journal article" date="2015" name="Genome Announc.">
        <title>Draft Genome Sequence of Anaerolineae Strain TC1, a Novel Isolate from a Methanogenic Wastewater Treatment System.</title>
        <authorList>
            <person name="Matsuura N."/>
            <person name="Tourlousse D.M."/>
            <person name="Sun L."/>
            <person name="Toyonaga M."/>
            <person name="Kuroda K."/>
            <person name="Ohashi A."/>
            <person name="Cruz R."/>
            <person name="Yamaguchi T."/>
            <person name="Sekiguchi Y."/>
        </authorList>
    </citation>
    <scope>NUCLEOTIDE SEQUENCE [LARGE SCALE GENOMIC DNA]</scope>
    <source>
        <strain evidence="1">TC1</strain>
    </source>
</reference>
<proteinExistence type="predicted"/>
<sequence>MKIFIVFLIIFTVLIMGKSFFCAVEPAFSQFYYLQSKNIHLKQNSKATDSSFSKYWEKPLFIRKFGQFRHPFRQFEIWKELFDVILLFHRTKKQHNSQLSLLYHKTFQIFDLMDPFRYGGTGRLRRRYL</sequence>
<keyword evidence="2" id="KW-1185">Reference proteome</keyword>
<evidence type="ECO:0000313" key="2">
    <source>
        <dbReference type="Proteomes" id="UP000053370"/>
    </source>
</evidence>
<name>A0A0K8PA54_9CHLR</name>
<dbReference type="EMBL" id="DF968180">
    <property type="protein sequence ID" value="GAP39538.1"/>
    <property type="molecule type" value="Genomic_DNA"/>
</dbReference>